<evidence type="ECO:0000313" key="3">
    <source>
        <dbReference type="EMBL" id="TXC65356.1"/>
    </source>
</evidence>
<organism evidence="3 4">
    <name type="scientific">Piscinibacter aquaticus</name>
    <dbReference type="NCBI Taxonomy" id="392597"/>
    <lineage>
        <taxon>Bacteria</taxon>
        <taxon>Pseudomonadati</taxon>
        <taxon>Pseudomonadota</taxon>
        <taxon>Betaproteobacteria</taxon>
        <taxon>Burkholderiales</taxon>
        <taxon>Sphaerotilaceae</taxon>
        <taxon>Piscinibacter</taxon>
    </lineage>
</organism>
<gene>
    <name evidence="3" type="ORF">FSC37_02325</name>
</gene>
<dbReference type="Pfam" id="PF00106">
    <property type="entry name" value="adh_short"/>
    <property type="match status" value="1"/>
</dbReference>
<proteinExistence type="inferred from homology"/>
<protein>
    <submittedName>
        <fullName evidence="3">SDR family oxidoreductase</fullName>
    </submittedName>
</protein>
<dbReference type="InterPro" id="IPR020904">
    <property type="entry name" value="Sc_DH/Rdtase_CS"/>
</dbReference>
<dbReference type="InterPro" id="IPR002347">
    <property type="entry name" value="SDR_fam"/>
</dbReference>
<dbReference type="Proteomes" id="UP000321832">
    <property type="component" value="Unassembled WGS sequence"/>
</dbReference>
<dbReference type="SUPFAM" id="SSF51735">
    <property type="entry name" value="NAD(P)-binding Rossmann-fold domains"/>
    <property type="match status" value="1"/>
</dbReference>
<dbReference type="PANTHER" id="PTHR43639:SF1">
    <property type="entry name" value="SHORT-CHAIN DEHYDROGENASE_REDUCTASE FAMILY PROTEIN"/>
    <property type="match status" value="1"/>
</dbReference>
<sequence>MNAPTPVILITGAAGALGRAVAQRLAADGASLVLFDRDAAALNQLFPQAVAEAVDITDEGAVAAAVQRALQALGRLDALVHVAGGFEMGETVDALSRASWDRMIALNAWSFVALAKACVPAMKRQGGGSVVAVSAAAAGSGRALKGAYTAAKSALQRLVETLASECAGSGVRVNSVAPTTLDTPANRATMPDADRSGWVSLESAADAIAFLATKAGAAVHGQHLRLG</sequence>
<keyword evidence="4" id="KW-1185">Reference proteome</keyword>
<dbReference type="AlphaFoldDB" id="A0A5C6U0K7"/>
<evidence type="ECO:0000313" key="4">
    <source>
        <dbReference type="Proteomes" id="UP000321832"/>
    </source>
</evidence>
<name>A0A5C6U0K7_9BURK</name>
<accession>A0A5C6U0K7</accession>
<evidence type="ECO:0000256" key="2">
    <source>
        <dbReference type="ARBA" id="ARBA00023002"/>
    </source>
</evidence>
<dbReference type="CDD" id="cd05233">
    <property type="entry name" value="SDR_c"/>
    <property type="match status" value="1"/>
</dbReference>
<comment type="caution">
    <text evidence="3">The sequence shown here is derived from an EMBL/GenBank/DDBJ whole genome shotgun (WGS) entry which is preliminary data.</text>
</comment>
<reference evidence="3 4" key="1">
    <citation type="submission" date="2019-08" db="EMBL/GenBank/DDBJ databases">
        <authorList>
            <person name="Khan S.A."/>
            <person name="Jeon C.O."/>
            <person name="Jeong S.E."/>
        </authorList>
    </citation>
    <scope>NUCLEOTIDE SEQUENCE [LARGE SCALE GENOMIC DNA]</scope>
    <source>
        <strain evidence="4">IMCC1728</strain>
    </source>
</reference>
<keyword evidence="2" id="KW-0560">Oxidoreductase</keyword>
<dbReference type="GO" id="GO:0016491">
    <property type="term" value="F:oxidoreductase activity"/>
    <property type="evidence" value="ECO:0007669"/>
    <property type="project" value="UniProtKB-KW"/>
</dbReference>
<dbReference type="PROSITE" id="PS00061">
    <property type="entry name" value="ADH_SHORT"/>
    <property type="match status" value="1"/>
</dbReference>
<dbReference type="PANTHER" id="PTHR43639">
    <property type="entry name" value="OXIDOREDUCTASE, SHORT-CHAIN DEHYDROGENASE/REDUCTASE FAMILY (AFU_ORTHOLOGUE AFUA_5G02870)"/>
    <property type="match status" value="1"/>
</dbReference>
<dbReference type="Gene3D" id="3.40.50.720">
    <property type="entry name" value="NAD(P)-binding Rossmann-like Domain"/>
    <property type="match status" value="1"/>
</dbReference>
<dbReference type="InterPro" id="IPR036291">
    <property type="entry name" value="NAD(P)-bd_dom_sf"/>
</dbReference>
<dbReference type="EMBL" id="VOPW01000001">
    <property type="protein sequence ID" value="TXC65356.1"/>
    <property type="molecule type" value="Genomic_DNA"/>
</dbReference>
<comment type="similarity">
    <text evidence="1">Belongs to the short-chain dehydrogenases/reductases (SDR) family.</text>
</comment>
<evidence type="ECO:0000256" key="1">
    <source>
        <dbReference type="ARBA" id="ARBA00006484"/>
    </source>
</evidence>
<dbReference type="PRINTS" id="PR00081">
    <property type="entry name" value="GDHRDH"/>
</dbReference>